<feature type="non-terminal residue" evidence="1">
    <location>
        <position position="1"/>
    </location>
</feature>
<gene>
    <name evidence="1" type="ORF">S12H4_63138</name>
</gene>
<dbReference type="AlphaFoldDB" id="X1UFZ3"/>
<reference evidence="1" key="1">
    <citation type="journal article" date="2014" name="Front. Microbiol.">
        <title>High frequency of phylogenetically diverse reductive dehalogenase-homologous genes in deep subseafloor sedimentary metagenomes.</title>
        <authorList>
            <person name="Kawai M."/>
            <person name="Futagami T."/>
            <person name="Toyoda A."/>
            <person name="Takaki Y."/>
            <person name="Nishi S."/>
            <person name="Hori S."/>
            <person name="Arai W."/>
            <person name="Tsubouchi T."/>
            <person name="Morono Y."/>
            <person name="Uchiyama I."/>
            <person name="Ito T."/>
            <person name="Fujiyama A."/>
            <person name="Inagaki F."/>
            <person name="Takami H."/>
        </authorList>
    </citation>
    <scope>NUCLEOTIDE SEQUENCE</scope>
    <source>
        <strain evidence="1">Expedition CK06-06</strain>
    </source>
</reference>
<dbReference type="EMBL" id="BARW01042749">
    <property type="protein sequence ID" value="GAJ16423.1"/>
    <property type="molecule type" value="Genomic_DNA"/>
</dbReference>
<protein>
    <submittedName>
        <fullName evidence="1">Uncharacterized protein</fullName>
    </submittedName>
</protein>
<name>X1UFZ3_9ZZZZ</name>
<evidence type="ECO:0000313" key="1">
    <source>
        <dbReference type="EMBL" id="GAJ16423.1"/>
    </source>
</evidence>
<organism evidence="1">
    <name type="scientific">marine sediment metagenome</name>
    <dbReference type="NCBI Taxonomy" id="412755"/>
    <lineage>
        <taxon>unclassified sequences</taxon>
        <taxon>metagenomes</taxon>
        <taxon>ecological metagenomes</taxon>
    </lineage>
</organism>
<feature type="non-terminal residue" evidence="1">
    <location>
        <position position="53"/>
    </location>
</feature>
<comment type="caution">
    <text evidence="1">The sequence shown here is derived from an EMBL/GenBank/DDBJ whole genome shotgun (WGS) entry which is preliminary data.</text>
</comment>
<sequence>RFDVNIFKRGIHPELDSLEKEWIESKDKLEALRMYMERFVIKYKGKKTQHMIK</sequence>
<proteinExistence type="predicted"/>
<accession>X1UFZ3</accession>